<comment type="pathway">
    <text evidence="7">Protein modification; protein glycosylation.</text>
</comment>
<dbReference type="PANTHER" id="PTHR16433">
    <property type="entry name" value="DOLICHOL-PHOSPHATE MANNOSYLTRANSFERASE SUBUNIT 3"/>
    <property type="match status" value="1"/>
</dbReference>
<evidence type="ECO:0000313" key="9">
    <source>
        <dbReference type="Proteomes" id="UP001642540"/>
    </source>
</evidence>
<comment type="similarity">
    <text evidence="2 7">Belongs to the DPM3 family.</text>
</comment>
<feature type="transmembrane region" description="Helical" evidence="7">
    <location>
        <begin position="30"/>
        <end position="57"/>
    </location>
</feature>
<comment type="caution">
    <text evidence="8">The sequence shown here is derived from an EMBL/GenBank/DDBJ whole genome shotgun (WGS) entry which is preliminary data.</text>
</comment>
<evidence type="ECO:0000313" key="8">
    <source>
        <dbReference type="EMBL" id="CAL8130688.1"/>
    </source>
</evidence>
<protein>
    <recommendedName>
        <fullName evidence="7">Dolichol-phosphate mannosyltransferase subunit 3</fullName>
    </recommendedName>
</protein>
<gene>
    <name evidence="8" type="ORF">ODALV1_LOCUS23840</name>
</gene>
<evidence type="ECO:0000256" key="4">
    <source>
        <dbReference type="ARBA" id="ARBA00022824"/>
    </source>
</evidence>
<sequence>MTQLAKFLSLGILAVMVWIKLMGITDPDTLLYKCVVFPLPFWGVVVFGAISAAIVLYRTFTFNDCPDAAKELLEQIDEARKDLRKRGMKSL</sequence>
<evidence type="ECO:0000256" key="5">
    <source>
        <dbReference type="ARBA" id="ARBA00022989"/>
    </source>
</evidence>
<keyword evidence="6 7" id="KW-0472">Membrane</keyword>
<accession>A0ABP1RM75</accession>
<organism evidence="8 9">
    <name type="scientific">Orchesella dallaii</name>
    <dbReference type="NCBI Taxonomy" id="48710"/>
    <lineage>
        <taxon>Eukaryota</taxon>
        <taxon>Metazoa</taxon>
        <taxon>Ecdysozoa</taxon>
        <taxon>Arthropoda</taxon>
        <taxon>Hexapoda</taxon>
        <taxon>Collembola</taxon>
        <taxon>Entomobryomorpha</taxon>
        <taxon>Entomobryoidea</taxon>
        <taxon>Orchesellidae</taxon>
        <taxon>Orchesellinae</taxon>
        <taxon>Orchesella</taxon>
    </lineage>
</organism>
<dbReference type="Pfam" id="PF08285">
    <property type="entry name" value="DPM3"/>
    <property type="match status" value="1"/>
</dbReference>
<keyword evidence="3 7" id="KW-0812">Transmembrane</keyword>
<proteinExistence type="inferred from homology"/>
<comment type="function">
    <text evidence="7">Stabilizer subunit of the dolichol-phosphate mannose (DPM) synthase complex; tethers catalytic subunit to the ER.</text>
</comment>
<comment type="subcellular location">
    <subcellularLocation>
        <location evidence="1 7">Endoplasmic reticulum membrane</location>
        <topology evidence="1 7">Multi-pass membrane protein</topology>
    </subcellularLocation>
</comment>
<reference evidence="8 9" key="1">
    <citation type="submission" date="2024-08" db="EMBL/GenBank/DDBJ databases">
        <authorList>
            <person name="Cucini C."/>
            <person name="Frati F."/>
        </authorList>
    </citation>
    <scope>NUCLEOTIDE SEQUENCE [LARGE SCALE GENOMIC DNA]</scope>
</reference>
<dbReference type="EMBL" id="CAXLJM020000083">
    <property type="protein sequence ID" value="CAL8130688.1"/>
    <property type="molecule type" value="Genomic_DNA"/>
</dbReference>
<evidence type="ECO:0000256" key="6">
    <source>
        <dbReference type="ARBA" id="ARBA00023136"/>
    </source>
</evidence>
<evidence type="ECO:0000256" key="1">
    <source>
        <dbReference type="ARBA" id="ARBA00004477"/>
    </source>
</evidence>
<evidence type="ECO:0000256" key="3">
    <source>
        <dbReference type="ARBA" id="ARBA00022692"/>
    </source>
</evidence>
<keyword evidence="5 7" id="KW-1133">Transmembrane helix</keyword>
<dbReference type="InterPro" id="IPR013174">
    <property type="entry name" value="DPM3"/>
</dbReference>
<dbReference type="Proteomes" id="UP001642540">
    <property type="component" value="Unassembled WGS sequence"/>
</dbReference>
<name>A0ABP1RM75_9HEXA</name>
<dbReference type="PANTHER" id="PTHR16433:SF0">
    <property type="entry name" value="DOLICHOL-PHOSPHATE MANNOSYLTRANSFERASE SUBUNIT 3"/>
    <property type="match status" value="1"/>
</dbReference>
<comment type="subunit">
    <text evidence="7">Component of the dolichol-phosphate mannose (DPM) synthase complex.</text>
</comment>
<feature type="transmembrane region" description="Helical" evidence="7">
    <location>
        <begin position="7"/>
        <end position="24"/>
    </location>
</feature>
<keyword evidence="4 7" id="KW-0256">Endoplasmic reticulum</keyword>
<evidence type="ECO:0000256" key="2">
    <source>
        <dbReference type="ARBA" id="ARBA00010430"/>
    </source>
</evidence>
<evidence type="ECO:0000256" key="7">
    <source>
        <dbReference type="RuleBase" id="RU365085"/>
    </source>
</evidence>
<keyword evidence="9" id="KW-1185">Reference proteome</keyword>